<dbReference type="InterPro" id="IPR050216">
    <property type="entry name" value="LRR_domain-containing"/>
</dbReference>
<dbReference type="PANTHER" id="PTHR48051">
    <property type="match status" value="1"/>
</dbReference>
<dbReference type="SUPFAM" id="SSF52058">
    <property type="entry name" value="L domain-like"/>
    <property type="match status" value="1"/>
</dbReference>
<evidence type="ECO:0000256" key="2">
    <source>
        <dbReference type="ARBA" id="ARBA00022737"/>
    </source>
</evidence>
<keyword evidence="1" id="KW-0433">Leucine-rich repeat</keyword>
<dbReference type="AlphaFoldDB" id="A0A382PM07"/>
<dbReference type="PROSITE" id="PS51257">
    <property type="entry name" value="PROKAR_LIPOPROTEIN"/>
    <property type="match status" value="1"/>
</dbReference>
<evidence type="ECO:0000313" key="3">
    <source>
        <dbReference type="EMBL" id="SVC73688.1"/>
    </source>
</evidence>
<evidence type="ECO:0008006" key="4">
    <source>
        <dbReference type="Google" id="ProtNLM"/>
    </source>
</evidence>
<feature type="non-terminal residue" evidence="3">
    <location>
        <position position="1"/>
    </location>
</feature>
<feature type="non-terminal residue" evidence="3">
    <location>
        <position position="278"/>
    </location>
</feature>
<reference evidence="3" key="1">
    <citation type="submission" date="2018-05" db="EMBL/GenBank/DDBJ databases">
        <authorList>
            <person name="Lanie J.A."/>
            <person name="Ng W.-L."/>
            <person name="Kazmierczak K.M."/>
            <person name="Andrzejewski T.M."/>
            <person name="Davidsen T.M."/>
            <person name="Wayne K.J."/>
            <person name="Tettelin H."/>
            <person name="Glass J.I."/>
            <person name="Rusch D."/>
            <person name="Podicherti R."/>
            <person name="Tsui H.-C.T."/>
            <person name="Winkler M.E."/>
        </authorList>
    </citation>
    <scope>NUCLEOTIDE SEQUENCE</scope>
</reference>
<evidence type="ECO:0000256" key="1">
    <source>
        <dbReference type="ARBA" id="ARBA00022614"/>
    </source>
</evidence>
<dbReference type="SMART" id="SM00369">
    <property type="entry name" value="LRR_TYP"/>
    <property type="match status" value="3"/>
</dbReference>
<keyword evidence="2" id="KW-0677">Repeat</keyword>
<dbReference type="InterPro" id="IPR003591">
    <property type="entry name" value="Leu-rich_rpt_typical-subtyp"/>
</dbReference>
<dbReference type="Gene3D" id="3.80.10.10">
    <property type="entry name" value="Ribonuclease Inhibitor"/>
    <property type="match status" value="2"/>
</dbReference>
<dbReference type="EMBL" id="UINC01107939">
    <property type="protein sequence ID" value="SVC73688.1"/>
    <property type="molecule type" value="Genomic_DNA"/>
</dbReference>
<sequence length="278" mass="31888">MNKFLNLLFIILFYSCGTDNTTNPSSIDYYSDDQQFLDELIELNDITEDDLTDDRITKVEVDSGSVSYYRVEKLYLENMGLDSIPPSISELENLNVLILTDNNLHFLTESICDIYNGLDSLEVSNNDICTPSVPDCIINSMTISVFYENQQCVIIPDEEDLDFIEDLISENWNDTAATELITELNNLTTWETFTEGDKITSRITEIRYDNKGIMSIPISLEDLDSLERIELQENQIEVIPNIIGNLSRLKYITIQKNNITSIPARIGELKKLEKFKIY</sequence>
<accession>A0A382PM07</accession>
<proteinExistence type="predicted"/>
<protein>
    <recommendedName>
        <fullName evidence="4">Leucine-rich repeat domain-containing protein</fullName>
    </recommendedName>
</protein>
<dbReference type="GO" id="GO:0005737">
    <property type="term" value="C:cytoplasm"/>
    <property type="evidence" value="ECO:0007669"/>
    <property type="project" value="TreeGrafter"/>
</dbReference>
<name>A0A382PM07_9ZZZZ</name>
<dbReference type="PANTHER" id="PTHR48051:SF1">
    <property type="entry name" value="RAS SUPPRESSOR PROTEIN 1"/>
    <property type="match status" value="1"/>
</dbReference>
<organism evidence="3">
    <name type="scientific">marine metagenome</name>
    <dbReference type="NCBI Taxonomy" id="408172"/>
    <lineage>
        <taxon>unclassified sequences</taxon>
        <taxon>metagenomes</taxon>
        <taxon>ecological metagenomes</taxon>
    </lineage>
</organism>
<dbReference type="InterPro" id="IPR032675">
    <property type="entry name" value="LRR_dom_sf"/>
</dbReference>
<gene>
    <name evidence="3" type="ORF">METZ01_LOCUS326542</name>
</gene>